<dbReference type="EC" id="1.8.4.11" evidence="5"/>
<comment type="catalytic activity">
    <reaction evidence="3 5">
        <text>L-methionyl-[protein] + [thioredoxin]-disulfide + H2O = L-methionyl-(S)-S-oxide-[protein] + [thioredoxin]-dithiol</text>
        <dbReference type="Rhea" id="RHEA:14217"/>
        <dbReference type="Rhea" id="RHEA-COMP:10698"/>
        <dbReference type="Rhea" id="RHEA-COMP:10700"/>
        <dbReference type="Rhea" id="RHEA-COMP:12313"/>
        <dbReference type="Rhea" id="RHEA-COMP:12315"/>
        <dbReference type="ChEBI" id="CHEBI:15377"/>
        <dbReference type="ChEBI" id="CHEBI:16044"/>
        <dbReference type="ChEBI" id="CHEBI:29950"/>
        <dbReference type="ChEBI" id="CHEBI:44120"/>
        <dbReference type="ChEBI" id="CHEBI:50058"/>
        <dbReference type="EC" id="1.8.4.11"/>
    </reaction>
</comment>
<proteinExistence type="inferred from homology"/>
<protein>
    <recommendedName>
        <fullName evidence="5">Peptide methionine sulfoxide reductase MsrA</fullName>
        <shortName evidence="5">Protein-methionine-S-oxide reductase</shortName>
        <ecNumber evidence="5">1.8.4.11</ecNumber>
    </recommendedName>
    <alternativeName>
        <fullName evidence="5">Peptide-methionine (S)-S-oxide reductase</fullName>
        <shortName evidence="5">Peptide Met(O) reductase</shortName>
    </alternativeName>
</protein>
<dbReference type="RefSeq" id="WP_281222541.1">
    <property type="nucleotide sequence ID" value="NZ_CANMLA010000006.1"/>
</dbReference>
<dbReference type="EMBL" id="JAUOPU010000026">
    <property type="protein sequence ID" value="MDO6544582.1"/>
    <property type="molecule type" value="Genomic_DNA"/>
</dbReference>
<name>A0AAW7Y8A1_9GAMM</name>
<comment type="similarity">
    <text evidence="1 5">Belongs to the MsrA Met sulfoxide reductase family.</text>
</comment>
<comment type="catalytic activity">
    <reaction evidence="4 5">
        <text>[thioredoxin]-disulfide + L-methionine + H2O = L-methionine (S)-S-oxide + [thioredoxin]-dithiol</text>
        <dbReference type="Rhea" id="RHEA:19993"/>
        <dbReference type="Rhea" id="RHEA-COMP:10698"/>
        <dbReference type="Rhea" id="RHEA-COMP:10700"/>
        <dbReference type="ChEBI" id="CHEBI:15377"/>
        <dbReference type="ChEBI" id="CHEBI:29950"/>
        <dbReference type="ChEBI" id="CHEBI:50058"/>
        <dbReference type="ChEBI" id="CHEBI:57844"/>
        <dbReference type="ChEBI" id="CHEBI:58772"/>
        <dbReference type="EC" id="1.8.4.11"/>
    </reaction>
</comment>
<dbReference type="Proteomes" id="UP001170624">
    <property type="component" value="Unassembled WGS sequence"/>
</dbReference>
<dbReference type="NCBIfam" id="NF004038">
    <property type="entry name" value="PRK05528.1"/>
    <property type="match status" value="1"/>
</dbReference>
<dbReference type="Gene3D" id="3.30.1060.10">
    <property type="entry name" value="Peptide methionine sulphoxide reductase MsrA"/>
    <property type="match status" value="1"/>
</dbReference>
<evidence type="ECO:0000256" key="3">
    <source>
        <dbReference type="ARBA" id="ARBA00047806"/>
    </source>
</evidence>
<keyword evidence="2 5" id="KW-0560">Oxidoreductase</keyword>
<dbReference type="HAMAP" id="MF_01401">
    <property type="entry name" value="MsrA"/>
    <property type="match status" value="1"/>
</dbReference>
<feature type="active site" evidence="5">
    <location>
        <position position="10"/>
    </location>
</feature>
<accession>A0AAW7Y8A1</accession>
<evidence type="ECO:0000259" key="6">
    <source>
        <dbReference type="Pfam" id="PF01625"/>
    </source>
</evidence>
<comment type="caution">
    <text evidence="7">The sequence shown here is derived from an EMBL/GenBank/DDBJ whole genome shotgun (WGS) entry which is preliminary data.</text>
</comment>
<evidence type="ECO:0000256" key="4">
    <source>
        <dbReference type="ARBA" id="ARBA00048782"/>
    </source>
</evidence>
<organism evidence="7 8">
    <name type="scientific">Photobacterium sanguinicancri</name>
    <dbReference type="NCBI Taxonomy" id="875932"/>
    <lineage>
        <taxon>Bacteria</taxon>
        <taxon>Pseudomonadati</taxon>
        <taxon>Pseudomonadota</taxon>
        <taxon>Gammaproteobacteria</taxon>
        <taxon>Vibrionales</taxon>
        <taxon>Vibrionaceae</taxon>
        <taxon>Photobacterium</taxon>
    </lineage>
</organism>
<sequence length="158" mass="18207">MEEMYFAGGCLWGVQEFMKHLPGVISTESGRANGTTNSTQSDYDGYAECVRTQFNPQLVTITQLMDYFFEIIDPYSLNKQGDDVGEKYRTGVYSVNPSHLEQVKAYISARDDSDKIVVEVFALTNYVKSDDEHQDRLTRFPNDYCHIPFELLNKYKKK</sequence>
<evidence type="ECO:0000256" key="2">
    <source>
        <dbReference type="ARBA" id="ARBA00023002"/>
    </source>
</evidence>
<comment type="function">
    <text evidence="5">Has an important function as a repair enzyme for proteins that have been inactivated by oxidation. Catalyzes the reversible oxidation-reduction of methionine sulfoxide in proteins to methionine.</text>
</comment>
<dbReference type="InterPro" id="IPR050162">
    <property type="entry name" value="MsrA_MetSO_reductase"/>
</dbReference>
<gene>
    <name evidence="5" type="primary">msrA</name>
    <name evidence="7" type="ORF">Q4568_18745</name>
</gene>
<dbReference type="SUPFAM" id="SSF55068">
    <property type="entry name" value="Peptide methionine sulfoxide reductase"/>
    <property type="match status" value="1"/>
</dbReference>
<evidence type="ECO:0000256" key="5">
    <source>
        <dbReference type="HAMAP-Rule" id="MF_01401"/>
    </source>
</evidence>
<dbReference type="NCBIfam" id="TIGR00401">
    <property type="entry name" value="msrA"/>
    <property type="match status" value="1"/>
</dbReference>
<dbReference type="InterPro" id="IPR002569">
    <property type="entry name" value="Met_Sox_Rdtase_MsrA_dom"/>
</dbReference>
<dbReference type="InterPro" id="IPR036509">
    <property type="entry name" value="Met_Sox_Rdtase_MsrA_sf"/>
</dbReference>
<evidence type="ECO:0000256" key="1">
    <source>
        <dbReference type="ARBA" id="ARBA00005591"/>
    </source>
</evidence>
<evidence type="ECO:0000313" key="8">
    <source>
        <dbReference type="Proteomes" id="UP001170624"/>
    </source>
</evidence>
<dbReference type="Pfam" id="PF01625">
    <property type="entry name" value="PMSR"/>
    <property type="match status" value="1"/>
</dbReference>
<dbReference type="GO" id="GO:0005737">
    <property type="term" value="C:cytoplasm"/>
    <property type="evidence" value="ECO:0007669"/>
    <property type="project" value="TreeGrafter"/>
</dbReference>
<reference evidence="7" key="1">
    <citation type="submission" date="2023-07" db="EMBL/GenBank/DDBJ databases">
        <title>Genome content predicts the carbon catabolic preferences of heterotrophic bacteria.</title>
        <authorList>
            <person name="Gralka M."/>
        </authorList>
    </citation>
    <scope>NUCLEOTIDE SEQUENCE</scope>
    <source>
        <strain evidence="7">G2M05</strain>
    </source>
</reference>
<dbReference type="AlphaFoldDB" id="A0AAW7Y8A1"/>
<dbReference type="GO" id="GO:0034599">
    <property type="term" value="P:cellular response to oxidative stress"/>
    <property type="evidence" value="ECO:0007669"/>
    <property type="project" value="TreeGrafter"/>
</dbReference>
<dbReference type="GO" id="GO:0008113">
    <property type="term" value="F:peptide-methionine (S)-S-oxide reductase activity"/>
    <property type="evidence" value="ECO:0007669"/>
    <property type="project" value="UniProtKB-UniRule"/>
</dbReference>
<evidence type="ECO:0000313" key="7">
    <source>
        <dbReference type="EMBL" id="MDO6544582.1"/>
    </source>
</evidence>
<dbReference type="PANTHER" id="PTHR42799:SF2">
    <property type="entry name" value="MITOCHONDRIAL PEPTIDE METHIONINE SULFOXIDE REDUCTASE"/>
    <property type="match status" value="1"/>
</dbReference>
<dbReference type="PANTHER" id="PTHR42799">
    <property type="entry name" value="MITOCHONDRIAL PEPTIDE METHIONINE SULFOXIDE REDUCTASE"/>
    <property type="match status" value="1"/>
</dbReference>
<feature type="domain" description="Peptide methionine sulphoxide reductase MsrA" evidence="6">
    <location>
        <begin position="4"/>
        <end position="146"/>
    </location>
</feature>